<reference evidence="2 3" key="1">
    <citation type="submission" date="2023-05" db="EMBL/GenBank/DDBJ databases">
        <title>Draft genome of Paenibacillus sp. CCS26.</title>
        <authorList>
            <person name="Akita H."/>
            <person name="Shinto Y."/>
            <person name="Kimura Z."/>
        </authorList>
    </citation>
    <scope>NUCLEOTIDE SEQUENCE [LARGE SCALE GENOMIC DNA]</scope>
    <source>
        <strain evidence="2 3">CCS26</strain>
    </source>
</reference>
<comment type="caution">
    <text evidence="2">The sequence shown here is derived from an EMBL/GenBank/DDBJ whole genome shotgun (WGS) entry which is preliminary data.</text>
</comment>
<name>A0ABQ6NJD6_9BACL</name>
<proteinExistence type="predicted"/>
<sequence length="132" mass="15139">MNFRRIVVIPLVCFLIVYSRAYANADPNPRTDVLEKAMLQELNPVIKSSLQMIYNEKYPQFNCERIISINEHFTLKKNRSRALPVDAIHGAQYFEIAVELCKTDGERVQLLLKNDSPDGSYAMKDHKIIAAP</sequence>
<evidence type="ECO:0008006" key="4">
    <source>
        <dbReference type="Google" id="ProtNLM"/>
    </source>
</evidence>
<keyword evidence="1" id="KW-0732">Signal</keyword>
<organism evidence="2 3">
    <name type="scientific">Paenibacillus glycanilyticus</name>
    <dbReference type="NCBI Taxonomy" id="126569"/>
    <lineage>
        <taxon>Bacteria</taxon>
        <taxon>Bacillati</taxon>
        <taxon>Bacillota</taxon>
        <taxon>Bacilli</taxon>
        <taxon>Bacillales</taxon>
        <taxon>Paenibacillaceae</taxon>
        <taxon>Paenibacillus</taxon>
    </lineage>
</organism>
<dbReference type="EMBL" id="BTCL01000004">
    <property type="protein sequence ID" value="GMK44629.1"/>
    <property type="molecule type" value="Genomic_DNA"/>
</dbReference>
<evidence type="ECO:0000256" key="1">
    <source>
        <dbReference type="SAM" id="SignalP"/>
    </source>
</evidence>
<evidence type="ECO:0000313" key="2">
    <source>
        <dbReference type="EMBL" id="GMK44629.1"/>
    </source>
</evidence>
<gene>
    <name evidence="2" type="ORF">PghCCS26_17570</name>
</gene>
<accession>A0ABQ6NJD6</accession>
<dbReference type="RefSeq" id="WP_127496307.1">
    <property type="nucleotide sequence ID" value="NZ_BTCL01000004.1"/>
</dbReference>
<feature type="signal peptide" evidence="1">
    <location>
        <begin position="1"/>
        <end position="25"/>
    </location>
</feature>
<keyword evidence="3" id="KW-1185">Reference proteome</keyword>
<feature type="chain" id="PRO_5045827968" description="DUF3888 domain-containing protein" evidence="1">
    <location>
        <begin position="26"/>
        <end position="132"/>
    </location>
</feature>
<evidence type="ECO:0000313" key="3">
    <source>
        <dbReference type="Proteomes" id="UP001285921"/>
    </source>
</evidence>
<dbReference type="Proteomes" id="UP001285921">
    <property type="component" value="Unassembled WGS sequence"/>
</dbReference>
<protein>
    <recommendedName>
        <fullName evidence="4">DUF3888 domain-containing protein</fullName>
    </recommendedName>
</protein>